<keyword evidence="5" id="KW-0186">Copper</keyword>
<keyword evidence="2" id="KW-0479">Metal-binding</keyword>
<dbReference type="SUPFAM" id="SSF49503">
    <property type="entry name" value="Cupredoxins"/>
    <property type="match status" value="3"/>
</dbReference>
<dbReference type="InterPro" id="IPR011706">
    <property type="entry name" value="Cu-oxidase_C"/>
</dbReference>
<dbReference type="PANTHER" id="PTHR11709">
    <property type="entry name" value="MULTI-COPPER OXIDASE"/>
    <property type="match status" value="1"/>
</dbReference>
<keyword evidence="4" id="KW-0560">Oxidoreductase</keyword>
<comment type="caution">
    <text evidence="12">The sequence shown here is derived from an EMBL/GenBank/DDBJ whole genome shotgun (WGS) entry which is preliminary data.</text>
</comment>
<feature type="signal peptide" evidence="8">
    <location>
        <begin position="1"/>
        <end position="17"/>
    </location>
</feature>
<accession>A0A550C2D5</accession>
<dbReference type="OrthoDB" id="2121828at2759"/>
<sequence>MRLTLIPLLSLSSLTVARHTSPRHATFARDLSLSLSATLDISTGNAAHAEVVSTETGKTVYYDVVVSEGVANPDGGQERMVYLINGEFPAKTLYIDQGDDVEVNVHANTSEATTVHFHGISQQGTPWSDGVPGVSQKLIQPGGNFTYRWTAYQHGLFQGHAHQKQQQDDGLVFPIFIRPSADLERPFSQLAALAGGSDADVADMMAAEANTHVFSIMDWRHRTSEEVNAVWQSANVEPLCVDSVLINGQGAMVCPPMSELQTIADARGFGNITAKGCLAVTSPIVNPEGEGFSEDADMSLIPDDTWDTCNATGADRSLYTLEVDPCNGTWASFGIVNTGGLWELKFSIDEHPLYVYAIDGHYVNTTQPFDIISVPSGVRYQVMVKLDKDDGSAYTIRAAANVVPQVITGYGVLQYTDVPGRANSKENFAAPTEGYPALPQSSAAMDYTGAPIAISDIAEDAATELDPWTDAPPFPASPPLMESDGNITMVVLGMSRPNATTWAANSTVWKQAAEAMQDGTGPLAGSALINAHSVTILPNDTIVDIVITVTGEHPPHPMHKHYNQFWVLGQGQGEWNYSSVAEAAAAMPDSFNFVNPPIRDSYNTPVSATASWLAVRYRTVNPGPDLIHCHLSQHATGGMVEVLLEGIELVELPEEYAPPQ</sequence>
<evidence type="ECO:0000256" key="6">
    <source>
        <dbReference type="ARBA" id="ARBA00023157"/>
    </source>
</evidence>
<dbReference type="STRING" id="97359.A0A550C2D5"/>
<feature type="domain" description="Plastocyanin-like" evidence="11">
    <location>
        <begin position="66"/>
        <end position="180"/>
    </location>
</feature>
<feature type="domain" description="Plastocyanin-like" evidence="9">
    <location>
        <begin position="212"/>
        <end position="415"/>
    </location>
</feature>
<evidence type="ECO:0000256" key="3">
    <source>
        <dbReference type="ARBA" id="ARBA00022729"/>
    </source>
</evidence>
<dbReference type="Proteomes" id="UP000320762">
    <property type="component" value="Unassembled WGS sequence"/>
</dbReference>
<proteinExistence type="inferred from homology"/>
<dbReference type="GO" id="GO:0005507">
    <property type="term" value="F:copper ion binding"/>
    <property type="evidence" value="ECO:0007669"/>
    <property type="project" value="InterPro"/>
</dbReference>
<evidence type="ECO:0000259" key="10">
    <source>
        <dbReference type="Pfam" id="PF07731"/>
    </source>
</evidence>
<keyword evidence="6" id="KW-1015">Disulfide bond</keyword>
<dbReference type="InterPro" id="IPR011707">
    <property type="entry name" value="Cu-oxidase-like_N"/>
</dbReference>
<name>A0A550C2D5_9AGAR</name>
<comment type="similarity">
    <text evidence="1">Belongs to the multicopper oxidase family.</text>
</comment>
<dbReference type="Pfam" id="PF07731">
    <property type="entry name" value="Cu-oxidase_2"/>
    <property type="match status" value="1"/>
</dbReference>
<evidence type="ECO:0000259" key="11">
    <source>
        <dbReference type="Pfam" id="PF07732"/>
    </source>
</evidence>
<evidence type="ECO:0000313" key="13">
    <source>
        <dbReference type="Proteomes" id="UP000320762"/>
    </source>
</evidence>
<dbReference type="InterPro" id="IPR008972">
    <property type="entry name" value="Cupredoxin"/>
</dbReference>
<dbReference type="Pfam" id="PF07732">
    <property type="entry name" value="Cu-oxidase_3"/>
    <property type="match status" value="1"/>
</dbReference>
<evidence type="ECO:0000256" key="4">
    <source>
        <dbReference type="ARBA" id="ARBA00023002"/>
    </source>
</evidence>
<evidence type="ECO:0000313" key="12">
    <source>
        <dbReference type="EMBL" id="TRM58928.1"/>
    </source>
</evidence>
<keyword evidence="3 8" id="KW-0732">Signal</keyword>
<dbReference type="CDD" id="cd13850">
    <property type="entry name" value="CuRO_1_Abr2_like"/>
    <property type="match status" value="1"/>
</dbReference>
<evidence type="ECO:0000256" key="8">
    <source>
        <dbReference type="SAM" id="SignalP"/>
    </source>
</evidence>
<reference evidence="12 13" key="1">
    <citation type="journal article" date="2019" name="New Phytol.">
        <title>Comparative genomics reveals unique wood-decay strategies and fruiting body development in the Schizophyllaceae.</title>
        <authorList>
            <person name="Almasi E."/>
            <person name="Sahu N."/>
            <person name="Krizsan K."/>
            <person name="Balint B."/>
            <person name="Kovacs G.M."/>
            <person name="Kiss B."/>
            <person name="Cseklye J."/>
            <person name="Drula E."/>
            <person name="Henrissat B."/>
            <person name="Nagy I."/>
            <person name="Chovatia M."/>
            <person name="Adam C."/>
            <person name="LaButti K."/>
            <person name="Lipzen A."/>
            <person name="Riley R."/>
            <person name="Grigoriev I.V."/>
            <person name="Nagy L.G."/>
        </authorList>
    </citation>
    <scope>NUCLEOTIDE SEQUENCE [LARGE SCALE GENOMIC DNA]</scope>
    <source>
        <strain evidence="12 13">NL-1724</strain>
    </source>
</reference>
<dbReference type="AlphaFoldDB" id="A0A550C2D5"/>
<dbReference type="PANTHER" id="PTHR11709:SF488">
    <property type="entry name" value="LACCASE-RELATED"/>
    <property type="match status" value="1"/>
</dbReference>
<evidence type="ECO:0000256" key="2">
    <source>
        <dbReference type="ARBA" id="ARBA00022723"/>
    </source>
</evidence>
<dbReference type="InterPro" id="IPR045087">
    <property type="entry name" value="Cu-oxidase_fam"/>
</dbReference>
<feature type="chain" id="PRO_5022118623" evidence="8">
    <location>
        <begin position="18"/>
        <end position="660"/>
    </location>
</feature>
<organism evidence="12 13">
    <name type="scientific">Schizophyllum amplum</name>
    <dbReference type="NCBI Taxonomy" id="97359"/>
    <lineage>
        <taxon>Eukaryota</taxon>
        <taxon>Fungi</taxon>
        <taxon>Dikarya</taxon>
        <taxon>Basidiomycota</taxon>
        <taxon>Agaricomycotina</taxon>
        <taxon>Agaricomycetes</taxon>
        <taxon>Agaricomycetidae</taxon>
        <taxon>Agaricales</taxon>
        <taxon>Schizophyllaceae</taxon>
        <taxon>Schizophyllum</taxon>
    </lineage>
</organism>
<evidence type="ECO:0000259" key="9">
    <source>
        <dbReference type="Pfam" id="PF00394"/>
    </source>
</evidence>
<keyword evidence="13" id="KW-1185">Reference proteome</keyword>
<feature type="domain" description="Plastocyanin-like" evidence="10">
    <location>
        <begin position="525"/>
        <end position="645"/>
    </location>
</feature>
<keyword evidence="7" id="KW-0325">Glycoprotein</keyword>
<dbReference type="EMBL" id="VDMD01000032">
    <property type="protein sequence ID" value="TRM58928.1"/>
    <property type="molecule type" value="Genomic_DNA"/>
</dbReference>
<evidence type="ECO:0000256" key="1">
    <source>
        <dbReference type="ARBA" id="ARBA00010609"/>
    </source>
</evidence>
<dbReference type="PROSITE" id="PS00080">
    <property type="entry name" value="MULTICOPPER_OXIDASE2"/>
    <property type="match status" value="1"/>
</dbReference>
<dbReference type="CDD" id="cd13876">
    <property type="entry name" value="CuRO_2_Abr2_like"/>
    <property type="match status" value="1"/>
</dbReference>
<dbReference type="InterPro" id="IPR001117">
    <property type="entry name" value="Cu-oxidase_2nd"/>
</dbReference>
<dbReference type="GO" id="GO:0016491">
    <property type="term" value="F:oxidoreductase activity"/>
    <property type="evidence" value="ECO:0007669"/>
    <property type="project" value="UniProtKB-KW"/>
</dbReference>
<evidence type="ECO:0000256" key="5">
    <source>
        <dbReference type="ARBA" id="ARBA00023008"/>
    </source>
</evidence>
<dbReference type="Pfam" id="PF00394">
    <property type="entry name" value="Cu-oxidase"/>
    <property type="match status" value="1"/>
</dbReference>
<dbReference type="CDD" id="cd13898">
    <property type="entry name" value="CuRO_3_Abr2_like"/>
    <property type="match status" value="1"/>
</dbReference>
<evidence type="ECO:0000256" key="7">
    <source>
        <dbReference type="ARBA" id="ARBA00023180"/>
    </source>
</evidence>
<gene>
    <name evidence="12" type="ORF">BD626DRAFT_550511</name>
</gene>
<dbReference type="InterPro" id="IPR002355">
    <property type="entry name" value="Cu_oxidase_Cu_BS"/>
</dbReference>
<protein>
    <submittedName>
        <fullName evidence="12">Cupredoxin</fullName>
    </submittedName>
</protein>
<dbReference type="Gene3D" id="2.60.40.420">
    <property type="entry name" value="Cupredoxins - blue copper proteins"/>
    <property type="match status" value="3"/>
</dbReference>